<dbReference type="SUPFAM" id="SSF53756">
    <property type="entry name" value="UDP-Glycosyltransferase/glycogen phosphorylase"/>
    <property type="match status" value="1"/>
</dbReference>
<dbReference type="RefSeq" id="WP_245840249.1">
    <property type="nucleotide sequence ID" value="NZ_MLFR01000029.1"/>
</dbReference>
<evidence type="ECO:0000313" key="2">
    <source>
        <dbReference type="EMBL" id="ORM67024.1"/>
    </source>
</evidence>
<dbReference type="CDD" id="cd00761">
    <property type="entry name" value="Glyco_tranf_GTA_type"/>
    <property type="match status" value="1"/>
</dbReference>
<dbReference type="GO" id="GO:0047355">
    <property type="term" value="F:CDP-glycerol glycerophosphotransferase activity"/>
    <property type="evidence" value="ECO:0007669"/>
    <property type="project" value="InterPro"/>
</dbReference>
<dbReference type="EMBL" id="MLFR01000029">
    <property type="protein sequence ID" value="ORM67024.1"/>
    <property type="molecule type" value="Genomic_DNA"/>
</dbReference>
<dbReference type="InterPro" id="IPR051612">
    <property type="entry name" value="Teichoic_Acid_Biosynth"/>
</dbReference>
<comment type="caution">
    <text evidence="2">The sequence shown here is derived from an EMBL/GenBank/DDBJ whole genome shotgun (WGS) entry which is preliminary data.</text>
</comment>
<dbReference type="Pfam" id="PF00535">
    <property type="entry name" value="Glycos_transf_2"/>
    <property type="match status" value="1"/>
</dbReference>
<dbReference type="SUPFAM" id="SSF53448">
    <property type="entry name" value="Nucleotide-diphospho-sugar transferases"/>
    <property type="match status" value="1"/>
</dbReference>
<dbReference type="InterPro" id="IPR043148">
    <property type="entry name" value="TagF_C"/>
</dbReference>
<evidence type="ECO:0000313" key="3">
    <source>
        <dbReference type="Proteomes" id="UP000193558"/>
    </source>
</evidence>
<dbReference type="GO" id="GO:0016020">
    <property type="term" value="C:membrane"/>
    <property type="evidence" value="ECO:0007669"/>
    <property type="project" value="InterPro"/>
</dbReference>
<evidence type="ECO:0000259" key="1">
    <source>
        <dbReference type="Pfam" id="PF00535"/>
    </source>
</evidence>
<reference evidence="2 3" key="1">
    <citation type="journal article" date="2017" name="Antonie Van Leeuwenhoek">
        <title>Phylogenomic resolution of the bacterial genus Pantoea and its relationship with Erwinia and Tatumella.</title>
        <authorList>
            <person name="Palmer M."/>
            <person name="Steenkamp E.T."/>
            <person name="Coetzee M.P."/>
            <person name="Chan W.Y."/>
            <person name="van Zyl E."/>
            <person name="De Maayer P."/>
            <person name="Coutinho T.A."/>
            <person name="Blom J."/>
            <person name="Smits T.H."/>
            <person name="Duffy B."/>
            <person name="Venter S.N."/>
        </authorList>
    </citation>
    <scope>NUCLEOTIDE SEQUENCE [LARGE SCALE GENOMIC DNA]</scope>
    <source>
        <strain evidence="2 3">LMG 26275</strain>
    </source>
</reference>
<dbReference type="AlphaFoldDB" id="A0A1X1CRS3"/>
<dbReference type="InterPro" id="IPR001173">
    <property type="entry name" value="Glyco_trans_2-like"/>
</dbReference>
<name>A0A1X1CRS3_9GAMM</name>
<dbReference type="InterPro" id="IPR029044">
    <property type="entry name" value="Nucleotide-diphossugar_trans"/>
</dbReference>
<dbReference type="Pfam" id="PF04464">
    <property type="entry name" value="Glyphos_transf"/>
    <property type="match status" value="1"/>
</dbReference>
<dbReference type="InterPro" id="IPR007554">
    <property type="entry name" value="Glycerophosphate_synth"/>
</dbReference>
<dbReference type="PANTHER" id="PTHR37316:SF3">
    <property type="entry name" value="TEICHOIC ACID GLYCEROL-PHOSPHATE TRANSFERASE"/>
    <property type="match status" value="1"/>
</dbReference>
<gene>
    <name evidence="2" type="ORF">HA51_21180</name>
</gene>
<dbReference type="Proteomes" id="UP000193558">
    <property type="component" value="Unassembled WGS sequence"/>
</dbReference>
<dbReference type="Gene3D" id="3.40.50.12580">
    <property type="match status" value="1"/>
</dbReference>
<accession>A0A1X1CRS3</accession>
<feature type="domain" description="Glycosyltransferase 2-like" evidence="1">
    <location>
        <begin position="2"/>
        <end position="102"/>
    </location>
</feature>
<proteinExistence type="predicted"/>
<organism evidence="2 3">
    <name type="scientific">Pantoea rwandensis</name>
    <dbReference type="NCBI Taxonomy" id="1076550"/>
    <lineage>
        <taxon>Bacteria</taxon>
        <taxon>Pseudomonadati</taxon>
        <taxon>Pseudomonadota</taxon>
        <taxon>Gammaproteobacteria</taxon>
        <taxon>Enterobacterales</taxon>
        <taxon>Erwiniaceae</taxon>
        <taxon>Pantoea</taxon>
    </lineage>
</organism>
<sequence>MVDDGSVDNSAEIIKRWQKKFPRNIKYILKENGGQASARNVGLDYVKTEWVTFIDPDDFIDINYFLSVDKFISKNNHGNLDLVSCNFIFYFEDKDQIKDSHPLKYRFSGGDKIIPVNSLGKEIQLSVNSAIFKNEKIEANNIRFNENIKPNFEDAHFASSYLLHIQKSNIAFLKSAKYLYRKRSDGSSTLDKSWEKPGLYDQVLELGCLDLLKKYVNEKGNVPENIQITVVYHLIWYFKKLINNQQKLHFLSLQQQERFLSLLDEIFTYIDESVIMRFNLAGAWFYHKVGMLGAFKDQEPNMQIVYVEGYDRIKKMVQIRYFTHKEVSEVIEIAGKEVYPSYEKIINHSLLSRSFAQEKRIWVKIGWHEKIRINISDVKTTISLAGKQYSNGITGEQIVRHFDNLIPDYVSKAKKTDAWILMDRDYQADDNAEHLYRYISKHHPKQEIYFALNETSHDWDRLKKEGFNLLNFGGEEHLSKLKSCSKVISSHVDYCVVNLLGPRMLSGRHFIFLQHGVTKDDLSGWLNQKENIDCFITASNDEYESIVSNDSNYKYSSKEVKITGFPRHDSLLNSSGHNKQILIMPTWRASIAGEANRNGHERSKNPDFMNSSFAIHWNNLFNSQELKHLSEKYNYKIVLHPHPNLINYINEFDIPSYITLKKPSEIRIQELFSESSLLITDYSSVAFELAIQGKQTIYYQFDEEEVFSGAHTYSKGYYDYRKHGFGPVCNYLEDVFVSLEKLLENDAIPSDETLNLIENTFPYRDGKSCERTYNAITALDQSNDDHIDIKALQRRAIIASKKGYWASACDRWEKLFSIDSFKNEATNSDVINYAQALLQHGKVFQSLKMIKSLDINTTHVEKASLEDIEDRLNLAIESLTFFNEKVNAKKQ</sequence>
<dbReference type="PANTHER" id="PTHR37316">
    <property type="entry name" value="TEICHOIC ACID GLYCEROL-PHOSPHATE PRIMASE"/>
    <property type="match status" value="1"/>
</dbReference>
<protein>
    <recommendedName>
        <fullName evidence="1">Glycosyltransferase 2-like domain-containing protein</fullName>
    </recommendedName>
</protein>
<dbReference type="Gene3D" id="3.90.550.10">
    <property type="entry name" value="Spore Coat Polysaccharide Biosynthesis Protein SpsA, Chain A"/>
    <property type="match status" value="1"/>
</dbReference>